<comment type="cofactor">
    <cofactor evidence="9">
        <name>Mn(2+)</name>
        <dbReference type="ChEBI" id="CHEBI:29035"/>
    </cofactor>
    <text evidence="9">Binds 2 manganese ions per subunit.</text>
</comment>
<evidence type="ECO:0000256" key="1">
    <source>
        <dbReference type="ARBA" id="ARBA00000370"/>
    </source>
</evidence>
<evidence type="ECO:0000313" key="16">
    <source>
        <dbReference type="EMBL" id="TMQ50648.1"/>
    </source>
</evidence>
<feature type="domain" description="BPG-independent PGAM N-terminal" evidence="15">
    <location>
        <begin position="85"/>
        <end position="300"/>
    </location>
</feature>
<comment type="catalytic activity">
    <reaction evidence="1 9">
        <text>(2R)-2-phosphoglycerate = (2R)-3-phosphoglycerate</text>
        <dbReference type="Rhea" id="RHEA:15901"/>
        <dbReference type="ChEBI" id="CHEBI:58272"/>
        <dbReference type="ChEBI" id="CHEBI:58289"/>
        <dbReference type="EC" id="5.4.2.12"/>
    </reaction>
</comment>
<feature type="binding site" evidence="9 12">
    <location>
        <position position="336"/>
    </location>
    <ligand>
        <name>substrate</name>
    </ligand>
</feature>
<dbReference type="GO" id="GO:0006096">
    <property type="term" value="P:glycolytic process"/>
    <property type="evidence" value="ECO:0007669"/>
    <property type="project" value="UniProtKB-UniRule"/>
</dbReference>
<keyword evidence="8 9" id="KW-0413">Isomerase</keyword>
<evidence type="ECO:0000256" key="11">
    <source>
        <dbReference type="PIRSR" id="PIRSR001492-1"/>
    </source>
</evidence>
<evidence type="ECO:0000256" key="10">
    <source>
        <dbReference type="NCBIfam" id="TIGR01307"/>
    </source>
</evidence>
<feature type="binding site" evidence="9 13">
    <location>
        <position position="445"/>
    </location>
    <ligand>
        <name>Mn(2+)</name>
        <dbReference type="ChEBI" id="CHEBI:29035"/>
        <label>2</label>
    </ligand>
</feature>
<dbReference type="PANTHER" id="PTHR31637:SF0">
    <property type="entry name" value="2,3-BISPHOSPHOGLYCERATE-INDEPENDENT PHOSPHOGLYCERATE MUTASE"/>
    <property type="match status" value="1"/>
</dbReference>
<dbReference type="SUPFAM" id="SSF53649">
    <property type="entry name" value="Alkaline phosphatase-like"/>
    <property type="match status" value="1"/>
</dbReference>
<evidence type="ECO:0000259" key="14">
    <source>
        <dbReference type="Pfam" id="PF01676"/>
    </source>
</evidence>
<dbReference type="CDD" id="cd16010">
    <property type="entry name" value="iPGM"/>
    <property type="match status" value="1"/>
</dbReference>
<dbReference type="Gene3D" id="3.40.720.10">
    <property type="entry name" value="Alkaline Phosphatase, subunit A"/>
    <property type="match status" value="1"/>
</dbReference>
<comment type="subunit">
    <text evidence="9">Monomer.</text>
</comment>
<proteinExistence type="inferred from homology"/>
<reference evidence="16 17" key="1">
    <citation type="journal article" date="2019" name="Nat. Microbiol.">
        <title>Mediterranean grassland soil C-N compound turnover is dependent on rainfall and depth, and is mediated by genomically divergent microorganisms.</title>
        <authorList>
            <person name="Diamond S."/>
            <person name="Andeer P.F."/>
            <person name="Li Z."/>
            <person name="Crits-Christoph A."/>
            <person name="Burstein D."/>
            <person name="Anantharaman K."/>
            <person name="Lane K.R."/>
            <person name="Thomas B.C."/>
            <person name="Pan C."/>
            <person name="Northen T.R."/>
            <person name="Banfield J.F."/>
        </authorList>
    </citation>
    <scope>NUCLEOTIDE SEQUENCE [LARGE SCALE GENOMIC DNA]</scope>
    <source>
        <strain evidence="16">WS_1</strain>
    </source>
</reference>
<dbReference type="GO" id="GO:0030145">
    <property type="term" value="F:manganese ion binding"/>
    <property type="evidence" value="ECO:0007669"/>
    <property type="project" value="UniProtKB-UniRule"/>
</dbReference>
<evidence type="ECO:0000256" key="13">
    <source>
        <dbReference type="PIRSR" id="PIRSR001492-3"/>
    </source>
</evidence>
<dbReference type="Pfam" id="PF06415">
    <property type="entry name" value="iPGM_N"/>
    <property type="match status" value="1"/>
</dbReference>
<comment type="caution">
    <text evidence="16">The sequence shown here is derived from an EMBL/GenBank/DDBJ whole genome shotgun (WGS) entry which is preliminary data.</text>
</comment>
<dbReference type="Pfam" id="PF01676">
    <property type="entry name" value="Metalloenzyme"/>
    <property type="match status" value="1"/>
</dbReference>
<evidence type="ECO:0000256" key="2">
    <source>
        <dbReference type="ARBA" id="ARBA00002315"/>
    </source>
</evidence>
<dbReference type="GO" id="GO:0006007">
    <property type="term" value="P:glucose catabolic process"/>
    <property type="evidence" value="ECO:0007669"/>
    <property type="project" value="InterPro"/>
</dbReference>
<evidence type="ECO:0000256" key="3">
    <source>
        <dbReference type="ARBA" id="ARBA00004798"/>
    </source>
</evidence>
<keyword evidence="7 9" id="KW-0464">Manganese</keyword>
<protein>
    <recommendedName>
        <fullName evidence="9 10">2,3-bisphosphoglycerate-independent phosphoglycerate mutase</fullName>
        <shortName evidence="9">BPG-independent PGAM</shortName>
        <shortName evidence="9">Phosphoglyceromutase</shortName>
        <shortName evidence="9">iPGM</shortName>
        <ecNumber evidence="9 10">5.4.2.12</ecNumber>
    </recommendedName>
</protein>
<comment type="pathway">
    <text evidence="3 9">Carbohydrate degradation; glycolysis; pyruvate from D-glyceraldehyde 3-phosphate: step 3/5.</text>
</comment>
<feature type="binding site" evidence="9 13">
    <location>
        <position position="444"/>
    </location>
    <ligand>
        <name>Mn(2+)</name>
        <dbReference type="ChEBI" id="CHEBI:29035"/>
        <label>2</label>
    </ligand>
</feature>
<feature type="binding site" evidence="9 12">
    <location>
        <position position="188"/>
    </location>
    <ligand>
        <name>substrate</name>
    </ligand>
</feature>
<sequence>MSPSSVPLAGLIVLDGWGLNPRPDGNAVAMARTPVMDALMRDCPHATLVTWGESVGLPPGQMGNSEVGHLNLGAGRIVYQDLTKIDRAIEDGSLARNPVLRDALSRTKKRNKALHFVGLHSPGGVHSHLRHLHALLRIAAEAGIERIRVHAISDGRDVPPRSQRADLEATEAVFREIGRGRFSILSGRYFAMDRDKRWDRTERAYRALVAGEGLKAKSAFEALDRAYARGESDEFIQPTVVETPGEDASIARGDTVITFNFRPDRMRQLVRALADPDFDAFPRPRWPLDPDLVCMTSYEETFPYPVLFEDAPLRDTIGEVVSREGIRQARMAETEKYAHVTYFFNGSEEVPFPGEDRVLVPSPKVATYDLKPEMSAGELTEEAVRRLAEPTYGFFVLNYANADMVGHTGVIEAAVKAVETVDRCLGRLIEVVRRRSGTVLVTADHGNADQMIDYATGGPHTAHTMHPVPLVVVGPGRHAIRNGILADVAPTLLSLMGIPAPKEMTGKSLVLSAPAGAIAPRT</sequence>
<feature type="binding site" evidence="9 13">
    <location>
        <position position="15"/>
    </location>
    <ligand>
        <name>Mn(2+)</name>
        <dbReference type="ChEBI" id="CHEBI:29035"/>
        <label>2</label>
    </ligand>
</feature>
<dbReference type="PIRSF" id="PIRSF001492">
    <property type="entry name" value="IPGAM"/>
    <property type="match status" value="1"/>
</dbReference>
<feature type="binding site" evidence="9 12">
    <location>
        <position position="126"/>
    </location>
    <ligand>
        <name>substrate</name>
    </ligand>
</feature>
<dbReference type="EC" id="5.4.2.12" evidence="9 10"/>
<comment type="similarity">
    <text evidence="4 9">Belongs to the BPG-independent phosphoglycerate mutase family.</text>
</comment>
<dbReference type="GO" id="GO:0005829">
    <property type="term" value="C:cytosol"/>
    <property type="evidence" value="ECO:0007669"/>
    <property type="project" value="TreeGrafter"/>
</dbReference>
<dbReference type="InterPro" id="IPR036646">
    <property type="entry name" value="PGAM_B_sf"/>
</dbReference>
<dbReference type="FunFam" id="3.40.1450.10:FF:000002">
    <property type="entry name" value="2,3-bisphosphoglycerate-independent phosphoglycerate mutase"/>
    <property type="match status" value="1"/>
</dbReference>
<feature type="binding site" evidence="9 12">
    <location>
        <begin position="262"/>
        <end position="265"/>
    </location>
    <ligand>
        <name>substrate</name>
    </ligand>
</feature>
<keyword evidence="5 9" id="KW-0479">Metal-binding</keyword>
<dbReference type="AlphaFoldDB" id="A0A538SH04"/>
<evidence type="ECO:0000313" key="17">
    <source>
        <dbReference type="Proteomes" id="UP000316292"/>
    </source>
</evidence>
<feature type="binding site" evidence="9 13">
    <location>
        <position position="407"/>
    </location>
    <ligand>
        <name>Mn(2+)</name>
        <dbReference type="ChEBI" id="CHEBI:29035"/>
        <label>1</label>
    </ligand>
</feature>
<feature type="binding site" evidence="9 13">
    <location>
        <position position="403"/>
    </location>
    <ligand>
        <name>Mn(2+)</name>
        <dbReference type="ChEBI" id="CHEBI:29035"/>
        <label>1</label>
    </ligand>
</feature>
<dbReference type="InterPro" id="IPR011258">
    <property type="entry name" value="BPG-indep_PGM_N"/>
</dbReference>
<dbReference type="NCBIfam" id="TIGR01307">
    <property type="entry name" value="pgm_bpd_ind"/>
    <property type="match status" value="1"/>
</dbReference>
<feature type="binding site" evidence="9 13">
    <location>
        <position position="65"/>
    </location>
    <ligand>
        <name>Mn(2+)</name>
        <dbReference type="ChEBI" id="CHEBI:29035"/>
        <label>2</label>
    </ligand>
</feature>
<evidence type="ECO:0000256" key="5">
    <source>
        <dbReference type="ARBA" id="ARBA00022723"/>
    </source>
</evidence>
<dbReference type="UniPathway" id="UPA00109">
    <property type="reaction ID" value="UER00186"/>
</dbReference>
<dbReference type="InterPro" id="IPR005995">
    <property type="entry name" value="Pgm_bpd_ind"/>
</dbReference>
<evidence type="ECO:0000256" key="4">
    <source>
        <dbReference type="ARBA" id="ARBA00008819"/>
    </source>
</evidence>
<keyword evidence="6 9" id="KW-0324">Glycolysis</keyword>
<evidence type="ECO:0000256" key="9">
    <source>
        <dbReference type="HAMAP-Rule" id="MF_01038"/>
    </source>
</evidence>
<feature type="binding site" evidence="9 12">
    <location>
        <position position="194"/>
    </location>
    <ligand>
        <name>substrate</name>
    </ligand>
</feature>
<evidence type="ECO:0000256" key="8">
    <source>
        <dbReference type="ARBA" id="ARBA00023235"/>
    </source>
</evidence>
<dbReference type="InterPro" id="IPR017850">
    <property type="entry name" value="Alkaline_phosphatase_core_sf"/>
</dbReference>
<feature type="domain" description="Metalloenzyme" evidence="14">
    <location>
        <begin position="11"/>
        <end position="499"/>
    </location>
</feature>
<comment type="function">
    <text evidence="2 9">Catalyzes the interconversion of 2-phosphoglycerate and 3-phosphoglycerate.</text>
</comment>
<dbReference type="InterPro" id="IPR006124">
    <property type="entry name" value="Metalloenzyme"/>
</dbReference>
<gene>
    <name evidence="9" type="primary">gpmI</name>
    <name evidence="16" type="ORF">E6K71_01985</name>
</gene>
<dbReference type="PANTHER" id="PTHR31637">
    <property type="entry name" value="2,3-BISPHOSPHOGLYCERATE-INDEPENDENT PHOSPHOGLYCERATE MUTASE"/>
    <property type="match status" value="1"/>
</dbReference>
<dbReference type="GO" id="GO:0004619">
    <property type="term" value="F:phosphoglycerate mutase activity"/>
    <property type="evidence" value="ECO:0007669"/>
    <property type="project" value="UniProtKB-UniRule"/>
</dbReference>
<evidence type="ECO:0000256" key="7">
    <source>
        <dbReference type="ARBA" id="ARBA00023211"/>
    </source>
</evidence>
<feature type="binding site" evidence="9 13">
    <location>
        <position position="463"/>
    </location>
    <ligand>
        <name>Mn(2+)</name>
        <dbReference type="ChEBI" id="CHEBI:29035"/>
        <label>1</label>
    </ligand>
</feature>
<dbReference type="Proteomes" id="UP000316292">
    <property type="component" value="Unassembled WGS sequence"/>
</dbReference>
<evidence type="ECO:0000256" key="6">
    <source>
        <dbReference type="ARBA" id="ARBA00023152"/>
    </source>
</evidence>
<dbReference type="HAMAP" id="MF_01038">
    <property type="entry name" value="GpmI"/>
    <property type="match status" value="1"/>
</dbReference>
<evidence type="ECO:0000256" key="12">
    <source>
        <dbReference type="PIRSR" id="PIRSR001492-2"/>
    </source>
</evidence>
<evidence type="ECO:0000259" key="15">
    <source>
        <dbReference type="Pfam" id="PF06415"/>
    </source>
</evidence>
<feature type="binding site" evidence="9 12">
    <location>
        <begin position="156"/>
        <end position="157"/>
    </location>
    <ligand>
        <name>substrate</name>
    </ligand>
</feature>
<dbReference type="SUPFAM" id="SSF64158">
    <property type="entry name" value="2,3-Bisphosphoglycerate-independent phosphoglycerate mutase, substrate-binding domain"/>
    <property type="match status" value="1"/>
</dbReference>
<feature type="active site" description="Phosphoserine intermediate" evidence="9 11">
    <location>
        <position position="65"/>
    </location>
</feature>
<organism evidence="16 17">
    <name type="scientific">Eiseniibacteriota bacterium</name>
    <dbReference type="NCBI Taxonomy" id="2212470"/>
    <lineage>
        <taxon>Bacteria</taxon>
        <taxon>Candidatus Eiseniibacteriota</taxon>
    </lineage>
</organism>
<dbReference type="EMBL" id="VBOR01000030">
    <property type="protein sequence ID" value="TMQ50648.1"/>
    <property type="molecule type" value="Genomic_DNA"/>
</dbReference>
<name>A0A538SH04_UNCEI</name>
<dbReference type="Gene3D" id="3.40.1450.10">
    <property type="entry name" value="BPG-independent phosphoglycerate mutase, domain B"/>
    <property type="match status" value="1"/>
</dbReference>
<accession>A0A538SH04</accession>